<keyword evidence="1" id="KW-0732">Signal</keyword>
<name>A0A9P6FQS6_9FUNG</name>
<comment type="caution">
    <text evidence="2">The sequence shown here is derived from an EMBL/GenBank/DDBJ whole genome shotgun (WGS) entry which is preliminary data.</text>
</comment>
<dbReference type="AlphaFoldDB" id="A0A9P6FQS6"/>
<keyword evidence="3" id="KW-1185">Reference proteome</keyword>
<organism evidence="2 3">
    <name type="scientific">Lunasporangiospora selenospora</name>
    <dbReference type="NCBI Taxonomy" id="979761"/>
    <lineage>
        <taxon>Eukaryota</taxon>
        <taxon>Fungi</taxon>
        <taxon>Fungi incertae sedis</taxon>
        <taxon>Mucoromycota</taxon>
        <taxon>Mortierellomycotina</taxon>
        <taxon>Mortierellomycetes</taxon>
        <taxon>Mortierellales</taxon>
        <taxon>Mortierellaceae</taxon>
        <taxon>Lunasporangiospora</taxon>
    </lineage>
</organism>
<evidence type="ECO:0000313" key="3">
    <source>
        <dbReference type="Proteomes" id="UP000780801"/>
    </source>
</evidence>
<accession>A0A9P6FQS6</accession>
<evidence type="ECO:0000313" key="2">
    <source>
        <dbReference type="EMBL" id="KAF9579719.1"/>
    </source>
</evidence>
<evidence type="ECO:0008006" key="4">
    <source>
        <dbReference type="Google" id="ProtNLM"/>
    </source>
</evidence>
<reference evidence="2" key="1">
    <citation type="journal article" date="2020" name="Fungal Divers.">
        <title>Resolving the Mortierellaceae phylogeny through synthesis of multi-gene phylogenetics and phylogenomics.</title>
        <authorList>
            <person name="Vandepol N."/>
            <person name="Liber J."/>
            <person name="Desiro A."/>
            <person name="Na H."/>
            <person name="Kennedy M."/>
            <person name="Barry K."/>
            <person name="Grigoriev I.V."/>
            <person name="Miller A.N."/>
            <person name="O'Donnell K."/>
            <person name="Stajich J.E."/>
            <person name="Bonito G."/>
        </authorList>
    </citation>
    <scope>NUCLEOTIDE SEQUENCE</scope>
    <source>
        <strain evidence="2">KOD1015</strain>
    </source>
</reference>
<dbReference type="EMBL" id="JAABOA010002545">
    <property type="protein sequence ID" value="KAF9579719.1"/>
    <property type="molecule type" value="Genomic_DNA"/>
</dbReference>
<protein>
    <recommendedName>
        <fullName evidence="4">Extracellular membrane protein CFEM domain-containing protein</fullName>
    </recommendedName>
</protein>
<dbReference type="OrthoDB" id="2414727at2759"/>
<evidence type="ECO:0000256" key="1">
    <source>
        <dbReference type="SAM" id="SignalP"/>
    </source>
</evidence>
<proteinExistence type="predicted"/>
<sequence length="114" mass="12048">MKFTVASTLAIIVTILSMTTTQAQGTACTDCLQASLQSLPLCSKLDIAIGNFTPSNSREYAACLCSSLDGAWIDKCRPDSLCGEDIMSFKDAYADNLRSASLICGSQPSFSGSM</sequence>
<dbReference type="Proteomes" id="UP000780801">
    <property type="component" value="Unassembled WGS sequence"/>
</dbReference>
<gene>
    <name evidence="2" type="ORF">BGW38_003910</name>
</gene>
<feature type="chain" id="PRO_5040406533" description="Extracellular membrane protein CFEM domain-containing protein" evidence="1">
    <location>
        <begin position="24"/>
        <end position="114"/>
    </location>
</feature>
<feature type="signal peptide" evidence="1">
    <location>
        <begin position="1"/>
        <end position="23"/>
    </location>
</feature>